<dbReference type="Gene3D" id="3.20.20.120">
    <property type="entry name" value="Enolase-like C-terminal domain"/>
    <property type="match status" value="1"/>
</dbReference>
<dbReference type="RefSeq" id="WP_170847237.1">
    <property type="nucleotide sequence ID" value="NZ_FMUB01000005.1"/>
</dbReference>
<evidence type="ECO:0000256" key="1">
    <source>
        <dbReference type="ARBA" id="ARBA00022428"/>
    </source>
</evidence>
<evidence type="ECO:0000259" key="3">
    <source>
        <dbReference type="SMART" id="SM00922"/>
    </source>
</evidence>
<dbReference type="STRING" id="1502745.SAMN02799620_02544"/>
<dbReference type="SMART" id="SM00922">
    <property type="entry name" value="MR_MLE"/>
    <property type="match status" value="1"/>
</dbReference>
<accession>A0A1G4W8Z8</accession>
<proteinExistence type="predicted"/>
<keyword evidence="2" id="KW-0479">Metal-binding</keyword>
<feature type="domain" description="Mandelate racemase/muconate lactonizing enzyme C-terminal" evidence="3">
    <location>
        <begin position="81"/>
        <end position="181"/>
    </location>
</feature>
<dbReference type="GO" id="GO:0009234">
    <property type="term" value="P:menaquinone biosynthetic process"/>
    <property type="evidence" value="ECO:0007669"/>
    <property type="project" value="UniProtKB-KW"/>
</dbReference>
<dbReference type="GO" id="GO:0046872">
    <property type="term" value="F:metal ion binding"/>
    <property type="evidence" value="ECO:0007669"/>
    <property type="project" value="UniProtKB-KW"/>
</dbReference>
<dbReference type="InterPro" id="IPR029065">
    <property type="entry name" value="Enolase_C-like"/>
</dbReference>
<gene>
    <name evidence="4" type="ORF">SAMN02799620_02544</name>
</gene>
<reference evidence="5" key="1">
    <citation type="submission" date="2016-10" db="EMBL/GenBank/DDBJ databases">
        <authorList>
            <person name="Varghese N."/>
            <person name="Submissions S."/>
        </authorList>
    </citation>
    <scope>NUCLEOTIDE SEQUENCE [LARGE SCALE GENOMIC DNA]</scope>
    <source>
        <strain evidence="5">UNC267MFSha1.1M11</strain>
    </source>
</reference>
<dbReference type="Pfam" id="PF13378">
    <property type="entry name" value="MR_MLE_C"/>
    <property type="match status" value="1"/>
</dbReference>
<organism evidence="4 5">
    <name type="scientific">Mycolicibacterium fluoranthenivorans</name>
    <dbReference type="NCBI Taxonomy" id="258505"/>
    <lineage>
        <taxon>Bacteria</taxon>
        <taxon>Bacillati</taxon>
        <taxon>Actinomycetota</taxon>
        <taxon>Actinomycetes</taxon>
        <taxon>Mycobacteriales</taxon>
        <taxon>Mycobacteriaceae</taxon>
        <taxon>Mycolicibacterium</taxon>
    </lineage>
</organism>
<evidence type="ECO:0000256" key="2">
    <source>
        <dbReference type="ARBA" id="ARBA00022723"/>
    </source>
</evidence>
<protein>
    <submittedName>
        <fullName evidence="4">O-succinylbenzoate synthase</fullName>
    </submittedName>
</protein>
<dbReference type="AlphaFoldDB" id="A0A1G4W8Z8"/>
<dbReference type="SUPFAM" id="SSF51604">
    <property type="entry name" value="Enolase C-terminal domain-like"/>
    <property type="match status" value="1"/>
</dbReference>
<sequence length="319" mass="32375">MQTLIDFDDAPVFALPVLDPVGAAVAEGMLIEGPQGWGEFSPPPDADAAALGRWLTAATEPGTIGWPDPVRGRVPVAVSVPAVGAARARAIVQAAGCGTADVTVGGPAGLLADDIARVAAVRDALGSSGVIRCDAGGSWDPASAVNAIAALEQAAGALEFVAQPCADLEQTAWVRARVAVPIAADTHDAADLEAVRKAADIAVLRCGRLGGARRALRIAELSGLPCVVVSDAVSSIGVAAGVALAGALPKLPFACALGTRLLFAGDLVAPVRSLIPVDGFLPVAPMPAAPAAEFLAQYTVTDRDRTQRWRERLRAAIAE</sequence>
<dbReference type="InterPro" id="IPR013342">
    <property type="entry name" value="Mandelate_racemase_C"/>
</dbReference>
<dbReference type="PANTHER" id="PTHR48073:SF2">
    <property type="entry name" value="O-SUCCINYLBENZOATE SYNTHASE"/>
    <property type="match status" value="1"/>
</dbReference>
<dbReference type="InterPro" id="IPR036849">
    <property type="entry name" value="Enolase-like_C_sf"/>
</dbReference>
<evidence type="ECO:0000313" key="4">
    <source>
        <dbReference type="EMBL" id="SCX18693.1"/>
    </source>
</evidence>
<dbReference type="PANTHER" id="PTHR48073">
    <property type="entry name" value="O-SUCCINYLBENZOATE SYNTHASE-RELATED"/>
    <property type="match status" value="1"/>
</dbReference>
<dbReference type="Pfam" id="PF18374">
    <property type="entry name" value="Enolase_like_N"/>
    <property type="match status" value="1"/>
</dbReference>
<dbReference type="EMBL" id="FMUB01000005">
    <property type="protein sequence ID" value="SCX18693.1"/>
    <property type="molecule type" value="Genomic_DNA"/>
</dbReference>
<dbReference type="Proteomes" id="UP000199707">
    <property type="component" value="Unassembled WGS sequence"/>
</dbReference>
<keyword evidence="1" id="KW-0474">Menaquinone biosynthesis</keyword>
<name>A0A1G4W8Z8_9MYCO</name>
<evidence type="ECO:0000313" key="5">
    <source>
        <dbReference type="Proteomes" id="UP000199707"/>
    </source>
</evidence>